<accession>A0AAX3ZVT0</accession>
<evidence type="ECO:0000259" key="1">
    <source>
        <dbReference type="Pfam" id="PF00462"/>
    </source>
</evidence>
<protein>
    <submittedName>
        <fullName evidence="2">Glutaredoxin</fullName>
    </submittedName>
</protein>
<name>A0AAX3ZVT0_9CAUD</name>
<dbReference type="Pfam" id="PF00462">
    <property type="entry name" value="Glutaredoxin"/>
    <property type="match status" value="1"/>
</dbReference>
<evidence type="ECO:0000313" key="3">
    <source>
        <dbReference type="Proteomes" id="UP001301566"/>
    </source>
</evidence>
<sequence length="76" mass="8582">MSKFHVVSTKTCKFCKEAVNLLEAEDLDYEVSYLEDDPCLKTLMALAKLTTVPQIFRPDGELIGGYNHLKGYIGRI</sequence>
<dbReference type="CDD" id="cd02066">
    <property type="entry name" value="GRX_family"/>
    <property type="match status" value="1"/>
</dbReference>
<gene>
    <name evidence="2" type="ORF">CRP114_gp24</name>
</gene>
<reference evidence="2 3" key="1">
    <citation type="submission" date="2023-08" db="EMBL/GenBank/DDBJ databases">
        <authorList>
            <person name="Du S."/>
            <person name="Wu Z."/>
            <person name="Wu Y."/>
            <person name="Yang M."/>
            <person name="Shao J."/>
            <person name="Liu H."/>
            <person name="Zhao Y."/>
            <person name="Zhang Z."/>
        </authorList>
    </citation>
    <scope>NUCLEOTIDE SEQUENCE [LARGE SCALE GENOMIC DNA]</scope>
</reference>
<dbReference type="Proteomes" id="UP001301566">
    <property type="component" value="Segment"/>
</dbReference>
<dbReference type="EMBL" id="OR420740">
    <property type="protein sequence ID" value="WMM95223.1"/>
    <property type="molecule type" value="Genomic_DNA"/>
</dbReference>
<keyword evidence="3" id="KW-1185">Reference proteome</keyword>
<dbReference type="InterPro" id="IPR002109">
    <property type="entry name" value="Glutaredoxin"/>
</dbReference>
<dbReference type="InterPro" id="IPR036249">
    <property type="entry name" value="Thioredoxin-like_sf"/>
</dbReference>
<dbReference type="SUPFAM" id="SSF52833">
    <property type="entry name" value="Thioredoxin-like"/>
    <property type="match status" value="1"/>
</dbReference>
<organism evidence="2 3">
    <name type="scientific">Roseobacter phage CRP-114</name>
    <dbReference type="NCBI Taxonomy" id="3072842"/>
    <lineage>
        <taxon>Viruses</taxon>
        <taxon>Duplodnaviria</taxon>
        <taxon>Heunggongvirae</taxon>
        <taxon>Uroviricota</taxon>
        <taxon>Caudoviricetes</taxon>
        <taxon>Autographivirales</taxon>
        <taxon>Autographivirales incertae sedis</taxon>
        <taxon>Dynamenevirus</taxon>
        <taxon>Dynamenevirus CRP114</taxon>
    </lineage>
</organism>
<dbReference type="PROSITE" id="PS51354">
    <property type="entry name" value="GLUTAREDOXIN_2"/>
    <property type="match status" value="1"/>
</dbReference>
<dbReference type="Gene3D" id="3.40.30.10">
    <property type="entry name" value="Glutaredoxin"/>
    <property type="match status" value="1"/>
</dbReference>
<evidence type="ECO:0000313" key="2">
    <source>
        <dbReference type="EMBL" id="WMM95223.1"/>
    </source>
</evidence>
<proteinExistence type="predicted"/>
<feature type="domain" description="Glutaredoxin" evidence="1">
    <location>
        <begin position="6"/>
        <end position="62"/>
    </location>
</feature>